<keyword evidence="2" id="KW-1185">Reference proteome</keyword>
<gene>
    <name evidence="1" type="ORF">NDU88_007279</name>
</gene>
<organism evidence="1 2">
    <name type="scientific">Pleurodeles waltl</name>
    <name type="common">Iberian ribbed newt</name>
    <dbReference type="NCBI Taxonomy" id="8319"/>
    <lineage>
        <taxon>Eukaryota</taxon>
        <taxon>Metazoa</taxon>
        <taxon>Chordata</taxon>
        <taxon>Craniata</taxon>
        <taxon>Vertebrata</taxon>
        <taxon>Euteleostomi</taxon>
        <taxon>Amphibia</taxon>
        <taxon>Batrachia</taxon>
        <taxon>Caudata</taxon>
        <taxon>Salamandroidea</taxon>
        <taxon>Salamandridae</taxon>
        <taxon>Pleurodelinae</taxon>
        <taxon>Pleurodeles</taxon>
    </lineage>
</organism>
<name>A0AAV7LRM2_PLEWA</name>
<sequence>MNKHETQRNVGYGMWVTGELAAEGEARVCISNEDEEGIEEDDELVYTIDCHLVGAVTEDKWREACDNVE</sequence>
<dbReference type="Proteomes" id="UP001066276">
    <property type="component" value="Chromosome 11"/>
</dbReference>
<comment type="caution">
    <text evidence="1">The sequence shown here is derived from an EMBL/GenBank/DDBJ whole genome shotgun (WGS) entry which is preliminary data.</text>
</comment>
<protein>
    <submittedName>
        <fullName evidence="1">Uncharacterized protein</fullName>
    </submittedName>
</protein>
<proteinExistence type="predicted"/>
<dbReference type="AlphaFoldDB" id="A0AAV7LRM2"/>
<evidence type="ECO:0000313" key="1">
    <source>
        <dbReference type="EMBL" id="KAJ1094201.1"/>
    </source>
</evidence>
<accession>A0AAV7LRM2</accession>
<evidence type="ECO:0000313" key="2">
    <source>
        <dbReference type="Proteomes" id="UP001066276"/>
    </source>
</evidence>
<dbReference type="EMBL" id="JANPWB010000015">
    <property type="protein sequence ID" value="KAJ1094201.1"/>
    <property type="molecule type" value="Genomic_DNA"/>
</dbReference>
<reference evidence="1" key="1">
    <citation type="journal article" date="2022" name="bioRxiv">
        <title>Sequencing and chromosome-scale assembly of the giantPleurodeles waltlgenome.</title>
        <authorList>
            <person name="Brown T."/>
            <person name="Elewa A."/>
            <person name="Iarovenko S."/>
            <person name="Subramanian E."/>
            <person name="Araus A.J."/>
            <person name="Petzold A."/>
            <person name="Susuki M."/>
            <person name="Suzuki K.-i.T."/>
            <person name="Hayashi T."/>
            <person name="Toyoda A."/>
            <person name="Oliveira C."/>
            <person name="Osipova E."/>
            <person name="Leigh N.D."/>
            <person name="Simon A."/>
            <person name="Yun M.H."/>
        </authorList>
    </citation>
    <scope>NUCLEOTIDE SEQUENCE</scope>
    <source>
        <strain evidence="1">20211129_DDA</strain>
        <tissue evidence="1">Liver</tissue>
    </source>
</reference>